<dbReference type="PhylomeDB" id="A0A0G4GXQ3"/>
<dbReference type="OrthoDB" id="38237at2759"/>
<dbReference type="VEuPathDB" id="CryptoDB:Vbra_2376"/>
<dbReference type="PANTHER" id="PTHR32026:SF10">
    <property type="entry name" value="METHYLTRANSFERASE-LIKE PROTEIN 24-RELATED"/>
    <property type="match status" value="1"/>
</dbReference>
<reference evidence="2 3" key="1">
    <citation type="submission" date="2014-11" db="EMBL/GenBank/DDBJ databases">
        <authorList>
            <person name="Zhu J."/>
            <person name="Qi W."/>
            <person name="Song R."/>
        </authorList>
    </citation>
    <scope>NUCLEOTIDE SEQUENCE [LARGE SCALE GENOMIC DNA]</scope>
</reference>
<dbReference type="OMA" id="DIAPECE"/>
<protein>
    <recommendedName>
        <fullName evidence="1">Methyltransferase domain-containing protein</fullName>
    </recommendedName>
</protein>
<accession>A0A0G4GXQ3</accession>
<dbReference type="EMBL" id="CDMY01000866">
    <property type="protein sequence ID" value="CEM35757.1"/>
    <property type="molecule type" value="Genomic_DNA"/>
</dbReference>
<dbReference type="Proteomes" id="UP000041254">
    <property type="component" value="Unassembled WGS sequence"/>
</dbReference>
<keyword evidence="3" id="KW-1185">Reference proteome</keyword>
<dbReference type="Pfam" id="PF13383">
    <property type="entry name" value="Methyltransf_22"/>
    <property type="match status" value="1"/>
</dbReference>
<organism evidence="2 3">
    <name type="scientific">Vitrella brassicaformis (strain CCMP3155)</name>
    <dbReference type="NCBI Taxonomy" id="1169540"/>
    <lineage>
        <taxon>Eukaryota</taxon>
        <taxon>Sar</taxon>
        <taxon>Alveolata</taxon>
        <taxon>Colpodellida</taxon>
        <taxon>Vitrellaceae</taxon>
        <taxon>Vitrella</taxon>
    </lineage>
</organism>
<evidence type="ECO:0000313" key="2">
    <source>
        <dbReference type="EMBL" id="CEM35757.1"/>
    </source>
</evidence>
<dbReference type="InterPro" id="IPR026913">
    <property type="entry name" value="METTL24"/>
</dbReference>
<feature type="domain" description="Methyltransferase" evidence="1">
    <location>
        <begin position="27"/>
        <end position="247"/>
    </location>
</feature>
<dbReference type="InterPro" id="IPR025714">
    <property type="entry name" value="Methyltranfer_dom"/>
</dbReference>
<proteinExistence type="predicted"/>
<gene>
    <name evidence="2" type="ORF">Vbra_2376</name>
</gene>
<dbReference type="PANTHER" id="PTHR32026">
    <property type="entry name" value="METHYLTRANSFERASE-LIKE PROTEIN 24"/>
    <property type="match status" value="1"/>
</dbReference>
<evidence type="ECO:0000259" key="1">
    <source>
        <dbReference type="Pfam" id="PF13383"/>
    </source>
</evidence>
<dbReference type="AlphaFoldDB" id="A0A0G4GXQ3"/>
<dbReference type="InParanoid" id="A0A0G4GXQ3"/>
<sequence>MLINALWVWTLPAIIPLDHRDISPLLASPERSAELPTFWQQSPYQPSVHCDNERRLGGDPNNSMDGGKWVCEPEELAKEGKSCLVYSFGSENEWTFEQAILDIAPECEIHTFDPFVSAPAAPPGVTFHAYGVGHPLLTAPANDPGLTLQPPSPEFIGLPAIVLALGHEQRVISLLKVDIEGGEFDALGGSGIGRWPVVREVEVEVHLMDRWGERDADRLVRAIEGQGYELFHKEENVLASCCCELAFRRLTG</sequence>
<name>A0A0G4GXQ3_VITBC</name>
<evidence type="ECO:0000313" key="3">
    <source>
        <dbReference type="Proteomes" id="UP000041254"/>
    </source>
</evidence>